<accession>A0A8A3PD64</accession>
<reference evidence="1" key="1">
    <citation type="submission" date="2020-10" db="EMBL/GenBank/DDBJ databases">
        <title>Genome Sequence of Monilinia vaccinii-corymbosi Sheds Light on Mummy Berry Disease Infection of Blueberry and Mating Type.</title>
        <authorList>
            <person name="Yow A.G."/>
            <person name="Zhang Y."/>
            <person name="Bansal K."/>
            <person name="Eacker S.M."/>
            <person name="Sullivan S."/>
            <person name="Liachko I."/>
            <person name="Cubeta M.A."/>
            <person name="Rollins J.A."/>
            <person name="Ashrafi H."/>
        </authorList>
    </citation>
    <scope>NUCLEOTIDE SEQUENCE</scope>
    <source>
        <strain evidence="1">RL-1</strain>
    </source>
</reference>
<organism evidence="1 2">
    <name type="scientific">Monilinia vaccinii-corymbosi</name>
    <dbReference type="NCBI Taxonomy" id="61207"/>
    <lineage>
        <taxon>Eukaryota</taxon>
        <taxon>Fungi</taxon>
        <taxon>Dikarya</taxon>
        <taxon>Ascomycota</taxon>
        <taxon>Pezizomycotina</taxon>
        <taxon>Leotiomycetes</taxon>
        <taxon>Helotiales</taxon>
        <taxon>Sclerotiniaceae</taxon>
        <taxon>Monilinia</taxon>
    </lineage>
</organism>
<dbReference type="Proteomes" id="UP000672032">
    <property type="component" value="Chromosome 3"/>
</dbReference>
<dbReference type="OrthoDB" id="3518880at2759"/>
<name>A0A8A3PD64_9HELO</name>
<protein>
    <submittedName>
        <fullName evidence="1">Uncharacterized protein</fullName>
    </submittedName>
</protein>
<dbReference type="AlphaFoldDB" id="A0A8A3PD64"/>
<proteinExistence type="predicted"/>
<dbReference type="EMBL" id="CP063407">
    <property type="protein sequence ID" value="QSZ33034.1"/>
    <property type="molecule type" value="Genomic_DNA"/>
</dbReference>
<evidence type="ECO:0000313" key="1">
    <source>
        <dbReference type="EMBL" id="QSZ33034.1"/>
    </source>
</evidence>
<gene>
    <name evidence="1" type="ORF">DSL72_002619</name>
</gene>
<sequence>MRNFSITITLCACSGPKLMPLNPGIITQGKDSASHPAESMHSNNSSFTTDIHKARSTSHAQYQAEVLQSHVQHLTAILNVLKTDSPEPSPNPLRLEDILQEFHECLTWPHPSPYYRGPLPTHDHHFGATVQGYLRQLDVLVGRLRRRAAHLRLDSGYERRDMELRFHWIVQLEIERERLRWLMHEEKEGRGVVRFSERGFILG</sequence>
<keyword evidence="2" id="KW-1185">Reference proteome</keyword>
<evidence type="ECO:0000313" key="2">
    <source>
        <dbReference type="Proteomes" id="UP000672032"/>
    </source>
</evidence>